<dbReference type="OrthoDB" id="108365at2759"/>
<dbReference type="GO" id="GO:0000287">
    <property type="term" value="F:magnesium ion binding"/>
    <property type="evidence" value="ECO:0007669"/>
    <property type="project" value="InterPro"/>
</dbReference>
<evidence type="ECO:0000256" key="12">
    <source>
        <dbReference type="ARBA" id="ARBA00022842"/>
    </source>
</evidence>
<dbReference type="InterPro" id="IPR015813">
    <property type="entry name" value="Pyrv/PenolPyrv_kinase-like_dom"/>
</dbReference>
<dbReference type="InterPro" id="IPR040442">
    <property type="entry name" value="Pyrv_kinase-like_dom_sf"/>
</dbReference>
<accession>A0A0M8MTL6</accession>
<evidence type="ECO:0000256" key="2">
    <source>
        <dbReference type="ARBA" id="ARBA00001958"/>
    </source>
</evidence>
<proteinExistence type="inferred from homology"/>
<comment type="similarity">
    <text evidence="4 16">Belongs to the pyruvate kinase family.</text>
</comment>
<evidence type="ECO:0000256" key="8">
    <source>
        <dbReference type="ARBA" id="ARBA00022723"/>
    </source>
</evidence>
<dbReference type="GO" id="GO:0006950">
    <property type="term" value="P:response to stress"/>
    <property type="evidence" value="ECO:0007669"/>
    <property type="project" value="UniProtKB-ARBA"/>
</dbReference>
<dbReference type="Pfam" id="PF02887">
    <property type="entry name" value="PK_C"/>
    <property type="match status" value="1"/>
</dbReference>
<evidence type="ECO:0000256" key="3">
    <source>
        <dbReference type="ARBA" id="ARBA00004997"/>
    </source>
</evidence>
<evidence type="ECO:0000256" key="13">
    <source>
        <dbReference type="ARBA" id="ARBA00023152"/>
    </source>
</evidence>
<keyword evidence="14 19" id="KW-0670">Pyruvate</keyword>
<dbReference type="SUPFAM" id="SSF51621">
    <property type="entry name" value="Phosphoenolpyruvate/pyruvate domain"/>
    <property type="match status" value="1"/>
</dbReference>
<dbReference type="NCBIfam" id="NF004978">
    <property type="entry name" value="PRK06354.1"/>
    <property type="match status" value="1"/>
</dbReference>
<dbReference type="UniPathway" id="UPA00109">
    <property type="reaction ID" value="UER00188"/>
</dbReference>
<dbReference type="SUPFAM" id="SSF52935">
    <property type="entry name" value="PK C-terminal domain-like"/>
    <property type="match status" value="1"/>
</dbReference>
<dbReference type="PANTHER" id="PTHR11817">
    <property type="entry name" value="PYRUVATE KINASE"/>
    <property type="match status" value="1"/>
</dbReference>
<dbReference type="EMBL" id="LGAV01000004">
    <property type="protein sequence ID" value="KOS14094.1"/>
    <property type="molecule type" value="Genomic_DNA"/>
</dbReference>
<gene>
    <name evidence="19" type="ORF">Malapachy_4186</name>
</gene>
<dbReference type="CDD" id="cd00288">
    <property type="entry name" value="Pyruvate_Kinase"/>
    <property type="match status" value="1"/>
</dbReference>
<comment type="caution">
    <text evidence="19">The sequence shown here is derived from an EMBL/GenBank/DDBJ whole genome shotgun (WGS) entry which is preliminary data.</text>
</comment>
<dbReference type="GO" id="GO:0030955">
    <property type="term" value="F:potassium ion binding"/>
    <property type="evidence" value="ECO:0007669"/>
    <property type="project" value="InterPro"/>
</dbReference>
<dbReference type="InterPro" id="IPR015793">
    <property type="entry name" value="Pyrv_Knase_brl"/>
</dbReference>
<dbReference type="InterPro" id="IPR015795">
    <property type="entry name" value="Pyrv_Knase_C"/>
</dbReference>
<evidence type="ECO:0000259" key="17">
    <source>
        <dbReference type="Pfam" id="PF00224"/>
    </source>
</evidence>
<keyword evidence="9" id="KW-0547">Nucleotide-binding</keyword>
<comment type="subunit">
    <text evidence="5">Homotetramer.</text>
</comment>
<dbReference type="Gene3D" id="3.20.20.60">
    <property type="entry name" value="Phosphoenolpyruvate-binding domains"/>
    <property type="match status" value="1"/>
</dbReference>
<dbReference type="GO" id="GO:0004743">
    <property type="term" value="F:pyruvate kinase activity"/>
    <property type="evidence" value="ECO:0007669"/>
    <property type="project" value="UniProtKB-EC"/>
</dbReference>
<evidence type="ECO:0000256" key="6">
    <source>
        <dbReference type="ARBA" id="ARBA00012142"/>
    </source>
</evidence>
<evidence type="ECO:0000256" key="14">
    <source>
        <dbReference type="ARBA" id="ARBA00023317"/>
    </source>
</evidence>
<keyword evidence="10 16" id="KW-0418">Kinase</keyword>
<evidence type="ECO:0000256" key="10">
    <source>
        <dbReference type="ARBA" id="ARBA00022777"/>
    </source>
</evidence>
<evidence type="ECO:0000256" key="5">
    <source>
        <dbReference type="ARBA" id="ARBA00011881"/>
    </source>
</evidence>
<dbReference type="FunFam" id="3.40.1380.20:FF:000001">
    <property type="entry name" value="Pyruvate kinase"/>
    <property type="match status" value="1"/>
</dbReference>
<keyword evidence="7 16" id="KW-0808">Transferase</keyword>
<dbReference type="InterPro" id="IPR011037">
    <property type="entry name" value="Pyrv_Knase-like_insert_dom_sf"/>
</dbReference>
<evidence type="ECO:0000256" key="15">
    <source>
        <dbReference type="ARBA" id="ARBA00048152"/>
    </source>
</evidence>
<dbReference type="InterPro" id="IPR001697">
    <property type="entry name" value="Pyr_Knase"/>
</dbReference>
<evidence type="ECO:0000313" key="19">
    <source>
        <dbReference type="EMBL" id="KOS14094.1"/>
    </source>
</evidence>
<dbReference type="VEuPathDB" id="FungiDB:Malapachy_4186"/>
<comment type="pathway">
    <text evidence="3 16">Carbohydrate degradation; glycolysis; pyruvate from D-glyceraldehyde 3-phosphate: step 5/5.</text>
</comment>
<evidence type="ECO:0000256" key="9">
    <source>
        <dbReference type="ARBA" id="ARBA00022741"/>
    </source>
</evidence>
<dbReference type="Gene3D" id="3.40.1380.20">
    <property type="entry name" value="Pyruvate kinase, C-terminal domain"/>
    <property type="match status" value="1"/>
</dbReference>
<comment type="catalytic activity">
    <reaction evidence="15 16">
        <text>pyruvate + ATP = phosphoenolpyruvate + ADP + H(+)</text>
        <dbReference type="Rhea" id="RHEA:18157"/>
        <dbReference type="ChEBI" id="CHEBI:15361"/>
        <dbReference type="ChEBI" id="CHEBI:15378"/>
        <dbReference type="ChEBI" id="CHEBI:30616"/>
        <dbReference type="ChEBI" id="CHEBI:58702"/>
        <dbReference type="ChEBI" id="CHEBI:456216"/>
        <dbReference type="EC" id="2.7.1.40"/>
    </reaction>
</comment>
<keyword evidence="20" id="KW-1185">Reference proteome</keyword>
<evidence type="ECO:0000256" key="7">
    <source>
        <dbReference type="ARBA" id="ARBA00022679"/>
    </source>
</evidence>
<dbReference type="AlphaFoldDB" id="A0A0M8MTL6"/>
<dbReference type="SUPFAM" id="SSF50800">
    <property type="entry name" value="PK beta-barrel domain-like"/>
    <property type="match status" value="1"/>
</dbReference>
<dbReference type="GO" id="GO:0005524">
    <property type="term" value="F:ATP binding"/>
    <property type="evidence" value="ECO:0007669"/>
    <property type="project" value="UniProtKB-KW"/>
</dbReference>
<dbReference type="GO" id="GO:0016301">
    <property type="term" value="F:kinase activity"/>
    <property type="evidence" value="ECO:0007669"/>
    <property type="project" value="UniProtKB-KW"/>
</dbReference>
<evidence type="ECO:0000256" key="1">
    <source>
        <dbReference type="ARBA" id="ARBA00001946"/>
    </source>
</evidence>
<dbReference type="FunFam" id="2.40.33.10:FF:000001">
    <property type="entry name" value="Pyruvate kinase"/>
    <property type="match status" value="1"/>
</dbReference>
<dbReference type="RefSeq" id="XP_017991726.1">
    <property type="nucleotide sequence ID" value="XM_018138641.1"/>
</dbReference>
<name>A0A0M8MTL6_9BASI</name>
<reference evidence="19 20" key="1">
    <citation type="submission" date="2015-07" db="EMBL/GenBank/DDBJ databases">
        <title>Draft Genome Sequence of Malassezia furfur CBS1878 and Malassezia pachydermatis CBS1879.</title>
        <authorList>
            <person name="Triana S."/>
            <person name="Ohm R."/>
            <person name="Gonzalez A."/>
            <person name="DeCock H."/>
            <person name="Restrepo S."/>
            <person name="Celis A."/>
        </authorList>
    </citation>
    <scope>NUCLEOTIDE SEQUENCE [LARGE SCALE GENOMIC DNA]</scope>
    <source>
        <strain evidence="19 20">CBS 1879</strain>
    </source>
</reference>
<dbReference type="NCBIfam" id="NF004491">
    <property type="entry name" value="PRK05826.1"/>
    <property type="match status" value="1"/>
</dbReference>
<dbReference type="InterPro" id="IPR036918">
    <property type="entry name" value="Pyrv_Knase_C_sf"/>
</dbReference>
<comment type="cofactor">
    <cofactor evidence="1">
        <name>Mg(2+)</name>
        <dbReference type="ChEBI" id="CHEBI:18420"/>
    </cofactor>
</comment>
<comment type="cofactor">
    <cofactor evidence="2">
        <name>K(+)</name>
        <dbReference type="ChEBI" id="CHEBI:29103"/>
    </cofactor>
</comment>
<dbReference type="Pfam" id="PF00224">
    <property type="entry name" value="PK"/>
    <property type="match status" value="1"/>
</dbReference>
<dbReference type="NCBIfam" id="TIGR01064">
    <property type="entry name" value="pyruv_kin"/>
    <property type="match status" value="1"/>
</dbReference>
<dbReference type="GeneID" id="28730517"/>
<dbReference type="PROSITE" id="PS00110">
    <property type="entry name" value="PYRUVATE_KINASE"/>
    <property type="match status" value="1"/>
</dbReference>
<evidence type="ECO:0000256" key="16">
    <source>
        <dbReference type="RuleBase" id="RU000504"/>
    </source>
</evidence>
<dbReference type="FunFam" id="3.20.20.60:FF:000001">
    <property type="entry name" value="Pyruvate kinase"/>
    <property type="match status" value="1"/>
</dbReference>
<dbReference type="Proteomes" id="UP000037751">
    <property type="component" value="Unassembled WGS sequence"/>
</dbReference>
<evidence type="ECO:0000313" key="20">
    <source>
        <dbReference type="Proteomes" id="UP000037751"/>
    </source>
</evidence>
<dbReference type="InterPro" id="IPR015806">
    <property type="entry name" value="Pyrv_Knase_insert_dom_sf"/>
</dbReference>
<keyword evidence="11" id="KW-0067">ATP-binding</keyword>
<keyword evidence="8" id="KW-0479">Metal-binding</keyword>
<protein>
    <recommendedName>
        <fullName evidence="6 16">Pyruvate kinase</fullName>
        <ecNumber evidence="6 16">2.7.1.40</ecNumber>
    </recommendedName>
</protein>
<keyword evidence="12 16" id="KW-0460">Magnesium</keyword>
<feature type="domain" description="Pyruvate kinase C-terminal" evidence="18">
    <location>
        <begin position="392"/>
        <end position="513"/>
    </location>
</feature>
<evidence type="ECO:0000256" key="11">
    <source>
        <dbReference type="ARBA" id="ARBA00022840"/>
    </source>
</evidence>
<feature type="domain" description="Pyruvate kinase barrel" evidence="17">
    <location>
        <begin position="31"/>
        <end position="357"/>
    </location>
</feature>
<dbReference type="Gene3D" id="2.40.33.10">
    <property type="entry name" value="PK beta-barrel domain-like"/>
    <property type="match status" value="1"/>
</dbReference>
<evidence type="ECO:0000259" key="18">
    <source>
        <dbReference type="Pfam" id="PF02887"/>
    </source>
</evidence>
<dbReference type="STRING" id="77020.A0A0M8MTL6"/>
<dbReference type="InterPro" id="IPR018209">
    <property type="entry name" value="Pyrv_Knase_AS"/>
</dbReference>
<sequence>MPVSHNLKTDSQIEWFASLDPIDHKVENGFMRKTSIIATIGPKTMSVPMLHKLRAAGINIVRLNASHGDHNYFKSVVDNVHQVENETPGRPVAIALDTKGPEMRTGTMVDGKDQPISEGHELIVTTDPSFADKCSTEVLYIDYPNLPTKVKPDRIIYIDDGILALRILSVDGNKVKVRAENDGVLSSHKGVNLPLTEVDLPAVSEKDRKDLVFAVEQELDMIFASFIRSKENIEEIRDILGEKGAHIRIIAKIENHQGLQNFNEILEAADGIMVARGDLGIEIPAPEVFLAQKMIISRCNIAGKPVICATQMLESMTFNNRPTRAEVSDVANAVVDGADCVMLSGETAKGRYPVEAVRMMAETTYMAEQCLSYRAMFNQMRALKTVPISTIETISMVAVSASLEQHAGAILLMSTSGQTARLVSKYKPQCPILMVTRNAYTARTCHLHRGCYPFHYPLPHIEDQSRWQEDVDNRIKFGLSEALKLGIINKGDTVIAVQGWRGGKGYTNSLRVLTVPTTSEGYILENTDMPPANK</sequence>
<organism evidence="19 20">
    <name type="scientific">Malassezia pachydermatis</name>
    <dbReference type="NCBI Taxonomy" id="77020"/>
    <lineage>
        <taxon>Eukaryota</taxon>
        <taxon>Fungi</taxon>
        <taxon>Dikarya</taxon>
        <taxon>Basidiomycota</taxon>
        <taxon>Ustilaginomycotina</taxon>
        <taxon>Malasseziomycetes</taxon>
        <taxon>Malasseziales</taxon>
        <taxon>Malasseziaceae</taxon>
        <taxon>Malassezia</taxon>
    </lineage>
</organism>
<dbReference type="EC" id="2.7.1.40" evidence="6 16"/>
<dbReference type="PRINTS" id="PR01050">
    <property type="entry name" value="PYRUVTKNASE"/>
</dbReference>
<keyword evidence="13 16" id="KW-0324">Glycolysis</keyword>
<evidence type="ECO:0000256" key="4">
    <source>
        <dbReference type="ARBA" id="ARBA00008663"/>
    </source>
</evidence>